<dbReference type="AlphaFoldDB" id="A0A1L9TFY2"/>
<reference evidence="2" key="1">
    <citation type="journal article" date="2017" name="Genome Biol.">
        <title>Comparative genomics reveals high biological diversity and specific adaptations in the industrially and medically important fungal genus Aspergillus.</title>
        <authorList>
            <person name="de Vries R.P."/>
            <person name="Riley R."/>
            <person name="Wiebenga A."/>
            <person name="Aguilar-Osorio G."/>
            <person name="Amillis S."/>
            <person name="Uchima C.A."/>
            <person name="Anderluh G."/>
            <person name="Asadollahi M."/>
            <person name="Askin M."/>
            <person name="Barry K."/>
            <person name="Battaglia E."/>
            <person name="Bayram O."/>
            <person name="Benocci T."/>
            <person name="Braus-Stromeyer S.A."/>
            <person name="Caldana C."/>
            <person name="Canovas D."/>
            <person name="Cerqueira G.C."/>
            <person name="Chen F."/>
            <person name="Chen W."/>
            <person name="Choi C."/>
            <person name="Clum A."/>
            <person name="Dos Santos R.A."/>
            <person name="Damasio A.R."/>
            <person name="Diallinas G."/>
            <person name="Emri T."/>
            <person name="Fekete E."/>
            <person name="Flipphi M."/>
            <person name="Freyberg S."/>
            <person name="Gallo A."/>
            <person name="Gournas C."/>
            <person name="Habgood R."/>
            <person name="Hainaut M."/>
            <person name="Harispe M.L."/>
            <person name="Henrissat B."/>
            <person name="Hilden K.S."/>
            <person name="Hope R."/>
            <person name="Hossain A."/>
            <person name="Karabika E."/>
            <person name="Karaffa L."/>
            <person name="Karanyi Z."/>
            <person name="Krasevec N."/>
            <person name="Kuo A."/>
            <person name="Kusch H."/>
            <person name="LaButti K."/>
            <person name="Lagendijk E.L."/>
            <person name="Lapidus A."/>
            <person name="Levasseur A."/>
            <person name="Lindquist E."/>
            <person name="Lipzen A."/>
            <person name="Logrieco A.F."/>
            <person name="MacCabe A."/>
            <person name="Maekelae M.R."/>
            <person name="Malavazi I."/>
            <person name="Melin P."/>
            <person name="Meyer V."/>
            <person name="Mielnichuk N."/>
            <person name="Miskei M."/>
            <person name="Molnar A.P."/>
            <person name="Mule G."/>
            <person name="Ngan C.Y."/>
            <person name="Orejas M."/>
            <person name="Orosz E."/>
            <person name="Ouedraogo J.P."/>
            <person name="Overkamp K.M."/>
            <person name="Park H.-S."/>
            <person name="Perrone G."/>
            <person name="Piumi F."/>
            <person name="Punt P.J."/>
            <person name="Ram A.F."/>
            <person name="Ramon A."/>
            <person name="Rauscher S."/>
            <person name="Record E."/>
            <person name="Riano-Pachon D.M."/>
            <person name="Robert V."/>
            <person name="Roehrig J."/>
            <person name="Ruller R."/>
            <person name="Salamov A."/>
            <person name="Salih N.S."/>
            <person name="Samson R.A."/>
            <person name="Sandor E."/>
            <person name="Sanguinetti M."/>
            <person name="Schuetze T."/>
            <person name="Sepcic K."/>
            <person name="Shelest E."/>
            <person name="Sherlock G."/>
            <person name="Sophianopoulou V."/>
            <person name="Squina F.M."/>
            <person name="Sun H."/>
            <person name="Susca A."/>
            <person name="Todd R.B."/>
            <person name="Tsang A."/>
            <person name="Unkles S.E."/>
            <person name="van de Wiele N."/>
            <person name="van Rossen-Uffink D."/>
            <person name="Oliveira J.V."/>
            <person name="Vesth T.C."/>
            <person name="Visser J."/>
            <person name="Yu J.-H."/>
            <person name="Zhou M."/>
            <person name="Andersen M.R."/>
            <person name="Archer D.B."/>
            <person name="Baker S.E."/>
            <person name="Benoit I."/>
            <person name="Brakhage A.A."/>
            <person name="Braus G.H."/>
            <person name="Fischer R."/>
            <person name="Frisvad J.C."/>
            <person name="Goldman G.H."/>
            <person name="Houbraken J."/>
            <person name="Oakley B."/>
            <person name="Pocsi I."/>
            <person name="Scazzocchio C."/>
            <person name="Seiboth B."/>
            <person name="vanKuyk P.A."/>
            <person name="Wortman J."/>
            <person name="Dyer P.S."/>
            <person name="Grigoriev I.V."/>
        </authorList>
    </citation>
    <scope>NUCLEOTIDE SEQUENCE [LARGE SCALE GENOMIC DNA]</scope>
    <source>
        <strain evidence="2">CBS 593.65</strain>
    </source>
</reference>
<organism evidence="1 2">
    <name type="scientific">Aspergillus sydowii CBS 593.65</name>
    <dbReference type="NCBI Taxonomy" id="1036612"/>
    <lineage>
        <taxon>Eukaryota</taxon>
        <taxon>Fungi</taxon>
        <taxon>Dikarya</taxon>
        <taxon>Ascomycota</taxon>
        <taxon>Pezizomycotina</taxon>
        <taxon>Eurotiomycetes</taxon>
        <taxon>Eurotiomycetidae</taxon>
        <taxon>Eurotiales</taxon>
        <taxon>Aspergillaceae</taxon>
        <taxon>Aspergillus</taxon>
        <taxon>Aspergillus subgen. Nidulantes</taxon>
    </lineage>
</organism>
<dbReference type="RefSeq" id="XP_040702150.1">
    <property type="nucleotide sequence ID" value="XM_040847203.1"/>
</dbReference>
<dbReference type="EMBL" id="KV878587">
    <property type="protein sequence ID" value="OJJ58344.1"/>
    <property type="molecule type" value="Genomic_DNA"/>
</dbReference>
<dbReference type="Proteomes" id="UP000184356">
    <property type="component" value="Unassembled WGS sequence"/>
</dbReference>
<gene>
    <name evidence="1" type="ORF">ASPSYDRAFT_46360</name>
</gene>
<name>A0A1L9TFY2_9EURO</name>
<protein>
    <submittedName>
        <fullName evidence="1">Uncharacterized protein</fullName>
    </submittedName>
</protein>
<evidence type="ECO:0000313" key="2">
    <source>
        <dbReference type="Proteomes" id="UP000184356"/>
    </source>
</evidence>
<accession>A0A1L9TFY2</accession>
<sequence length="79" mass="8697">MNHCGFWRSIPRLIESSVFPVPGYHLSLIRCCLVFWGFSGLLHNTIATDCTIANSSTLYAPCDPLVAKLPSIFRSPGSL</sequence>
<keyword evidence="2" id="KW-1185">Reference proteome</keyword>
<proteinExistence type="predicted"/>
<dbReference type="GeneID" id="63763276"/>
<evidence type="ECO:0000313" key="1">
    <source>
        <dbReference type="EMBL" id="OJJ58344.1"/>
    </source>
</evidence>
<dbReference type="VEuPathDB" id="FungiDB:ASPSYDRAFT_46360"/>